<name>A0A5C3MJS8_9AGAM</name>
<dbReference type="AlphaFoldDB" id="A0A5C3MJS8"/>
<dbReference type="Proteomes" id="UP000305948">
    <property type="component" value="Unassembled WGS sequence"/>
</dbReference>
<dbReference type="OrthoDB" id="2153176at2759"/>
<organism evidence="1 2">
    <name type="scientific">Heliocybe sulcata</name>
    <dbReference type="NCBI Taxonomy" id="5364"/>
    <lineage>
        <taxon>Eukaryota</taxon>
        <taxon>Fungi</taxon>
        <taxon>Dikarya</taxon>
        <taxon>Basidiomycota</taxon>
        <taxon>Agaricomycotina</taxon>
        <taxon>Agaricomycetes</taxon>
        <taxon>Gloeophyllales</taxon>
        <taxon>Gloeophyllaceae</taxon>
        <taxon>Heliocybe</taxon>
    </lineage>
</organism>
<dbReference type="PANTHER" id="PTHR31687:SF3">
    <property type="entry name" value="PROTEIN URG3"/>
    <property type="match status" value="1"/>
</dbReference>
<accession>A0A5C3MJS8</accession>
<gene>
    <name evidence="1" type="ORF">OE88DRAFT_1668946</name>
</gene>
<proteinExistence type="predicted"/>
<evidence type="ECO:0000313" key="1">
    <source>
        <dbReference type="EMBL" id="TFK45669.1"/>
    </source>
</evidence>
<evidence type="ECO:0000313" key="2">
    <source>
        <dbReference type="Proteomes" id="UP000305948"/>
    </source>
</evidence>
<sequence length="433" mass="47802">MNVQLTPQQTAAYLRTLPSIRERCGRVHDLAKQGRLEYFEYNPEKEADVANFCADIIHRDFGKDYASIPPHGRWRHLDAGRPRIEPMIAKWKSTGNIDDKEICKRLLDLFLVSVLLDAGAGNAWQYKEEDSGQTFSRSEGLGVASVHMFAHGLFSGNPDQPYMVDALGLSNITAEKTATAMQVNEANPMVGIEGRASLLSNLSQALRKNTEFFGEEARPGNMLDFLERNTRVDGAVRKIHVSSLWHVLMEGLVTIWPARLSLGGISLGDVWPCSALKPSAVPGDDLVPFHKLSGWITYSLIEPIEKVMKWTFEGVEDMTGLPEYRNGGLLVDFGVLTLKQGALPASFYPNPSSNIPRLVPSHPAIVEWRAMTVIELDRIADAIRAKLGLSASQLTLAQVLESATWKGGREIAKLKRLETGGPPIDIESDGTVF</sequence>
<dbReference type="PANTHER" id="PTHR31687">
    <property type="match status" value="1"/>
</dbReference>
<keyword evidence="2" id="KW-1185">Reference proteome</keyword>
<protein>
    <submittedName>
        <fullName evidence="1">DUF1688-domain-containing protein</fullName>
    </submittedName>
</protein>
<dbReference type="Pfam" id="PF07958">
    <property type="entry name" value="DUF1688"/>
    <property type="match status" value="1"/>
</dbReference>
<dbReference type="STRING" id="5364.A0A5C3MJS8"/>
<reference evidence="1 2" key="1">
    <citation type="journal article" date="2019" name="Nat. Ecol. Evol.">
        <title>Megaphylogeny resolves global patterns of mushroom evolution.</title>
        <authorList>
            <person name="Varga T."/>
            <person name="Krizsan K."/>
            <person name="Foldi C."/>
            <person name="Dima B."/>
            <person name="Sanchez-Garcia M."/>
            <person name="Sanchez-Ramirez S."/>
            <person name="Szollosi G.J."/>
            <person name="Szarkandi J.G."/>
            <person name="Papp V."/>
            <person name="Albert L."/>
            <person name="Andreopoulos W."/>
            <person name="Angelini C."/>
            <person name="Antonin V."/>
            <person name="Barry K.W."/>
            <person name="Bougher N.L."/>
            <person name="Buchanan P."/>
            <person name="Buyck B."/>
            <person name="Bense V."/>
            <person name="Catcheside P."/>
            <person name="Chovatia M."/>
            <person name="Cooper J."/>
            <person name="Damon W."/>
            <person name="Desjardin D."/>
            <person name="Finy P."/>
            <person name="Geml J."/>
            <person name="Haridas S."/>
            <person name="Hughes K."/>
            <person name="Justo A."/>
            <person name="Karasinski D."/>
            <person name="Kautmanova I."/>
            <person name="Kiss B."/>
            <person name="Kocsube S."/>
            <person name="Kotiranta H."/>
            <person name="LaButti K.M."/>
            <person name="Lechner B.E."/>
            <person name="Liimatainen K."/>
            <person name="Lipzen A."/>
            <person name="Lukacs Z."/>
            <person name="Mihaltcheva S."/>
            <person name="Morgado L.N."/>
            <person name="Niskanen T."/>
            <person name="Noordeloos M.E."/>
            <person name="Ohm R.A."/>
            <person name="Ortiz-Santana B."/>
            <person name="Ovrebo C."/>
            <person name="Racz N."/>
            <person name="Riley R."/>
            <person name="Savchenko A."/>
            <person name="Shiryaev A."/>
            <person name="Soop K."/>
            <person name="Spirin V."/>
            <person name="Szebenyi C."/>
            <person name="Tomsovsky M."/>
            <person name="Tulloss R.E."/>
            <person name="Uehling J."/>
            <person name="Grigoriev I.V."/>
            <person name="Vagvolgyi C."/>
            <person name="Papp T."/>
            <person name="Martin F.M."/>
            <person name="Miettinen O."/>
            <person name="Hibbett D.S."/>
            <person name="Nagy L.G."/>
        </authorList>
    </citation>
    <scope>NUCLEOTIDE SEQUENCE [LARGE SCALE GENOMIC DNA]</scope>
    <source>
        <strain evidence="1 2">OMC1185</strain>
    </source>
</reference>
<dbReference type="EMBL" id="ML213538">
    <property type="protein sequence ID" value="TFK45669.1"/>
    <property type="molecule type" value="Genomic_DNA"/>
</dbReference>
<dbReference type="InterPro" id="IPR012469">
    <property type="entry name" value="DUF1688"/>
</dbReference>